<dbReference type="CTD" id="8479"/>
<feature type="compositionally biased region" description="Basic and acidic residues" evidence="4">
    <location>
        <begin position="119"/>
        <end position="129"/>
    </location>
</feature>
<dbReference type="PANTHER" id="PTHR15410:SF2">
    <property type="entry name" value="HIRA-INTERACTING PROTEIN 3"/>
    <property type="match status" value="1"/>
</dbReference>
<dbReference type="GO" id="GO:0005634">
    <property type="term" value="C:nucleus"/>
    <property type="evidence" value="ECO:0007669"/>
    <property type="project" value="UniProtKB-SubCell"/>
</dbReference>
<dbReference type="InParanoid" id="A0A6J2QA01"/>
<evidence type="ECO:0000256" key="1">
    <source>
        <dbReference type="ARBA" id="ARBA00004123"/>
    </source>
</evidence>
<evidence type="ECO:0000256" key="3">
    <source>
        <dbReference type="ARBA" id="ARBA00023242"/>
    </source>
</evidence>
<dbReference type="SMART" id="SM01082">
    <property type="entry name" value="CHZ"/>
    <property type="match status" value="1"/>
</dbReference>
<evidence type="ECO:0000256" key="2">
    <source>
        <dbReference type="ARBA" id="ARBA00023186"/>
    </source>
</evidence>
<evidence type="ECO:0000313" key="7">
    <source>
        <dbReference type="RefSeq" id="XP_029294240.1"/>
    </source>
</evidence>
<organism evidence="6 7">
    <name type="scientific">Cottoperca gobio</name>
    <name type="common">Frogmouth</name>
    <name type="synonym">Aphritis gobio</name>
    <dbReference type="NCBI Taxonomy" id="56716"/>
    <lineage>
        <taxon>Eukaryota</taxon>
        <taxon>Metazoa</taxon>
        <taxon>Chordata</taxon>
        <taxon>Craniata</taxon>
        <taxon>Vertebrata</taxon>
        <taxon>Euteleostomi</taxon>
        <taxon>Actinopterygii</taxon>
        <taxon>Neopterygii</taxon>
        <taxon>Teleostei</taxon>
        <taxon>Neoteleostei</taxon>
        <taxon>Acanthomorphata</taxon>
        <taxon>Eupercaria</taxon>
        <taxon>Perciformes</taxon>
        <taxon>Notothenioidei</taxon>
        <taxon>Bovichtidae</taxon>
        <taxon>Cottoperca</taxon>
    </lineage>
</organism>
<feature type="compositionally biased region" description="Basic and acidic residues" evidence="4">
    <location>
        <begin position="191"/>
        <end position="211"/>
    </location>
</feature>
<dbReference type="PANTHER" id="PTHR15410">
    <property type="entry name" value="HIRA-INTERACTING PROTEIN 3"/>
    <property type="match status" value="1"/>
</dbReference>
<protein>
    <submittedName>
        <fullName evidence="7">HIRA-interacting protein 3</fullName>
    </submittedName>
</protein>
<feature type="region of interest" description="Disordered" evidence="4">
    <location>
        <begin position="69"/>
        <end position="307"/>
    </location>
</feature>
<reference evidence="7" key="1">
    <citation type="submission" date="2025-08" db="UniProtKB">
        <authorList>
            <consortium name="RefSeq"/>
        </authorList>
    </citation>
    <scope>IDENTIFICATION</scope>
</reference>
<evidence type="ECO:0000313" key="6">
    <source>
        <dbReference type="Proteomes" id="UP000504630"/>
    </source>
</evidence>
<keyword evidence="3" id="KW-0539">Nucleus</keyword>
<name>A0A6J2QA01_COTGO</name>
<keyword evidence="6" id="KW-1185">Reference proteome</keyword>
<keyword evidence="2" id="KW-0143">Chaperone</keyword>
<dbReference type="RefSeq" id="XP_029294240.1">
    <property type="nucleotide sequence ID" value="XM_029438380.1"/>
</dbReference>
<feature type="domain" description="Histone chaperone" evidence="5">
    <location>
        <begin position="367"/>
        <end position="401"/>
    </location>
</feature>
<proteinExistence type="predicted"/>
<sequence length="447" mass="50264">MMVSEKKKTDICGFVSDQLRNEPDLSTLTLGILKKRYLEHVPCESLSPEVKKFMKQVVKEELIKMQDNDEWCESGSELKTKKPQNKRKREKENDEVINGTEDDSTAKKSRRLSNSSSNSEDKEDCKTGSEESEESEEEEQMKPESEDAEQEENESQLTTNGKSKWQLSIDESTDEEMNKSGKKGNGSNCDDSPKEMMIKRADAAKNGDTRSSKTNAGKKTPQSDEDNDSDSKSENSDKVNGNDSSDESDKEEKVLVENKNNEPDSDSSSLTSLEDEKDNGKGKTPAEKTKKTMTKEKSRRDRKDSNKTVARLKRYIHLCGNRLNYKKLLGGCRTVGSQVAVLKKKLEDLGVDGKPTIKKCNIIKTKREETQELADLDVSNIIATKGRPKRRGSSAWEEQKVPLYSTHRRTLNSSSDSDEENNAHRGSRIARDWANLQGIISDDADSN</sequence>
<dbReference type="InterPro" id="IPR019098">
    <property type="entry name" value="Histone_chaperone_domain_CHZ"/>
</dbReference>
<accession>A0A6J2QA01</accession>
<gene>
    <name evidence="7" type="primary">hirip3</name>
</gene>
<feature type="compositionally biased region" description="Polar residues" evidence="4">
    <location>
        <begin position="157"/>
        <end position="170"/>
    </location>
</feature>
<feature type="compositionally biased region" description="Basic and acidic residues" evidence="4">
    <location>
        <begin position="278"/>
        <end position="306"/>
    </location>
</feature>
<evidence type="ECO:0000259" key="5">
    <source>
        <dbReference type="SMART" id="SM01082"/>
    </source>
</evidence>
<feature type="compositionally biased region" description="Basic and acidic residues" evidence="4">
    <location>
        <begin position="250"/>
        <end position="262"/>
    </location>
</feature>
<comment type="subcellular location">
    <subcellularLocation>
        <location evidence="1">Nucleus</location>
    </subcellularLocation>
</comment>
<dbReference type="AlphaFoldDB" id="A0A6J2QA01"/>
<dbReference type="Proteomes" id="UP000504630">
    <property type="component" value="Chromosome 8"/>
</dbReference>
<dbReference type="OrthoDB" id="552755at2759"/>
<dbReference type="KEGG" id="cgob:115012660"/>
<dbReference type="InterPro" id="IPR037647">
    <property type="entry name" value="HIRIP3"/>
</dbReference>
<feature type="compositionally biased region" description="Acidic residues" evidence="4">
    <location>
        <begin position="130"/>
        <end position="139"/>
    </location>
</feature>
<feature type="region of interest" description="Disordered" evidence="4">
    <location>
        <begin position="385"/>
        <end position="429"/>
    </location>
</feature>
<dbReference type="GeneID" id="115012660"/>
<evidence type="ECO:0000256" key="4">
    <source>
        <dbReference type="SAM" id="MobiDB-lite"/>
    </source>
</evidence>